<proteinExistence type="inferred from homology"/>
<dbReference type="PANTHER" id="PTHR21495">
    <property type="entry name" value="NUCLEOPORIN-RELATED"/>
    <property type="match status" value="1"/>
</dbReference>
<evidence type="ECO:0000256" key="4">
    <source>
        <dbReference type="RuleBase" id="RU363099"/>
    </source>
</evidence>
<evidence type="ECO:0000256" key="1">
    <source>
        <dbReference type="ARBA" id="ARBA00010746"/>
    </source>
</evidence>
<comment type="function">
    <text evidence="4">Dirigent proteins impart stereoselectivity on the phenoxy radical-coupling reaction, yielding optically active lignans from two molecules of coniferyl alcohol in the biosynthesis of lignans, flavonolignans, and alkaloids and thus plays a central role in plant secondary metabolism.</text>
</comment>
<protein>
    <recommendedName>
        <fullName evidence="4">Dirigent protein</fullName>
    </recommendedName>
</protein>
<organism evidence="5 6">
    <name type="scientific">Linum trigynum</name>
    <dbReference type="NCBI Taxonomy" id="586398"/>
    <lineage>
        <taxon>Eukaryota</taxon>
        <taxon>Viridiplantae</taxon>
        <taxon>Streptophyta</taxon>
        <taxon>Embryophyta</taxon>
        <taxon>Tracheophyta</taxon>
        <taxon>Spermatophyta</taxon>
        <taxon>Magnoliopsida</taxon>
        <taxon>eudicotyledons</taxon>
        <taxon>Gunneridae</taxon>
        <taxon>Pentapetalae</taxon>
        <taxon>rosids</taxon>
        <taxon>fabids</taxon>
        <taxon>Malpighiales</taxon>
        <taxon>Linaceae</taxon>
        <taxon>Linum</taxon>
    </lineage>
</organism>
<feature type="chain" id="PRO_5043091764" description="Dirigent protein" evidence="4">
    <location>
        <begin position="23"/>
        <end position="194"/>
    </location>
</feature>
<gene>
    <name evidence="5" type="ORF">LTRI10_LOCUS50338</name>
</gene>
<dbReference type="GO" id="GO:0009699">
    <property type="term" value="P:phenylpropanoid biosynthetic process"/>
    <property type="evidence" value="ECO:0007669"/>
    <property type="project" value="UniProtKB-ARBA"/>
</dbReference>
<comment type="subunit">
    <text evidence="2 4">Homodimer.</text>
</comment>
<keyword evidence="6" id="KW-1185">Reference proteome</keyword>
<dbReference type="AlphaFoldDB" id="A0AAV2GJM9"/>
<keyword evidence="3 4" id="KW-0964">Secreted</keyword>
<evidence type="ECO:0000313" key="6">
    <source>
        <dbReference type="Proteomes" id="UP001497516"/>
    </source>
</evidence>
<comment type="subcellular location">
    <subcellularLocation>
        <location evidence="4">Secreted</location>
        <location evidence="4">Extracellular space</location>
        <location evidence="4">Apoplast</location>
    </subcellularLocation>
</comment>
<dbReference type="GO" id="GO:0048046">
    <property type="term" value="C:apoplast"/>
    <property type="evidence" value="ECO:0007669"/>
    <property type="project" value="UniProtKB-SubCell"/>
</dbReference>
<dbReference type="InterPro" id="IPR044859">
    <property type="entry name" value="Allene_oxi_cyc_Dirigent"/>
</dbReference>
<evidence type="ECO:0000256" key="3">
    <source>
        <dbReference type="ARBA" id="ARBA00022525"/>
    </source>
</evidence>
<evidence type="ECO:0000256" key="2">
    <source>
        <dbReference type="ARBA" id="ARBA00011738"/>
    </source>
</evidence>
<keyword evidence="4" id="KW-0052">Apoplast</keyword>
<keyword evidence="4" id="KW-0732">Signal</keyword>
<accession>A0AAV2GJM9</accession>
<feature type="signal peptide" evidence="4">
    <location>
        <begin position="1"/>
        <end position="22"/>
    </location>
</feature>
<dbReference type="Proteomes" id="UP001497516">
    <property type="component" value="Chromosome 9"/>
</dbReference>
<evidence type="ECO:0000313" key="5">
    <source>
        <dbReference type="EMBL" id="CAL1410955.1"/>
    </source>
</evidence>
<name>A0AAV2GJM9_9ROSI</name>
<dbReference type="Gene3D" id="2.40.480.10">
    <property type="entry name" value="Allene oxide cyclase-like"/>
    <property type="match status" value="1"/>
</dbReference>
<reference evidence="5 6" key="1">
    <citation type="submission" date="2024-04" db="EMBL/GenBank/DDBJ databases">
        <authorList>
            <person name="Fracassetti M."/>
        </authorList>
    </citation>
    <scope>NUCLEOTIDE SEQUENCE [LARGE SCALE GENOMIC DNA]</scope>
</reference>
<sequence length="194" mass="20834">MLCRIIFCVSVLLSILIVLLLAFLSPIPHHSNPNTSKPWVALSLYLHQPQVSPSTRHTSAAAAAGGVFVFHRSLTEGPENTSRVVGKAQGFIIPVDTFADSAFNVVYLTFQTPDFSGSLSVQARNAAPAGRDEERLLAVVGGTGSFAFARGFAVLARKESVDNRKQGSGSTMATYQLKLQLKFPNRSQTIFPAG</sequence>
<dbReference type="InterPro" id="IPR004265">
    <property type="entry name" value="Dirigent"/>
</dbReference>
<comment type="similarity">
    <text evidence="1 4">Belongs to the plant dirigent protein family.</text>
</comment>
<dbReference type="EMBL" id="OZ034822">
    <property type="protein sequence ID" value="CAL1410955.1"/>
    <property type="molecule type" value="Genomic_DNA"/>
</dbReference>
<dbReference type="Pfam" id="PF03018">
    <property type="entry name" value="Dirigent"/>
    <property type="match status" value="1"/>
</dbReference>